<feature type="coiled-coil region" evidence="1">
    <location>
        <begin position="1112"/>
        <end position="1221"/>
    </location>
</feature>
<dbReference type="Gene3D" id="1.10.287.1490">
    <property type="match status" value="1"/>
</dbReference>
<keyword evidence="4" id="KW-1185">Reference proteome</keyword>
<dbReference type="PANTHER" id="PTHR43941">
    <property type="entry name" value="STRUCTURAL MAINTENANCE OF CHROMOSOMES PROTEIN 2"/>
    <property type="match status" value="1"/>
</dbReference>
<dbReference type="RefSeq" id="XP_068346296.1">
    <property type="nucleotide sequence ID" value="XM_068496345.1"/>
</dbReference>
<feature type="region of interest" description="Disordered" evidence="2">
    <location>
        <begin position="1282"/>
        <end position="1302"/>
    </location>
</feature>
<proteinExistence type="predicted"/>
<evidence type="ECO:0000313" key="3">
    <source>
        <dbReference type="EMBL" id="OHS93159.1"/>
    </source>
</evidence>
<reference evidence="3" key="1">
    <citation type="submission" date="2016-10" db="EMBL/GenBank/DDBJ databases">
        <authorList>
            <person name="Benchimol M."/>
            <person name="Almeida L.G."/>
            <person name="Vasconcelos A.T."/>
            <person name="Perreira-Neves A."/>
            <person name="Rosa I.A."/>
            <person name="Tasca T."/>
            <person name="Bogo M.R."/>
            <person name="de Souza W."/>
        </authorList>
    </citation>
    <scope>NUCLEOTIDE SEQUENCE [LARGE SCALE GENOMIC DNA]</scope>
    <source>
        <strain evidence="3">K</strain>
    </source>
</reference>
<evidence type="ECO:0000256" key="2">
    <source>
        <dbReference type="SAM" id="MobiDB-lite"/>
    </source>
</evidence>
<dbReference type="Proteomes" id="UP000179807">
    <property type="component" value="Unassembled WGS sequence"/>
</dbReference>
<dbReference type="GeneID" id="94831049"/>
<dbReference type="EMBL" id="MLAK01001426">
    <property type="protein sequence ID" value="OHS93159.1"/>
    <property type="molecule type" value="Genomic_DNA"/>
</dbReference>
<dbReference type="VEuPathDB" id="TrichDB:TRFO_11966"/>
<sequence length="1302" mass="150876">MNSFSFNTPRNYSPSNLSNSGSPKAADLQIRLERTQKLLEDSQKQQKQLQQELQTIRREYKDLQLQQSLNLGSPSKTYEIQNLNDKLSEKDSMIAQLKEAYQAVPIESLYSEFLSFAQYAQTAQRKFAESRALSETKKEKLMQSTRQFQQIGTKESNMKIKVSSFFDELHTFCDIFIDSLIEKDIPSGSISDDADGSISKALHDSEMQKLKLQNQLYRVQRRFDEENEQSQTLAEQLKNEHLKIAQFTTKMFQNSPIFDDNKFIEKELDIIFNQIALRDTKVQECLNNVQNYTSMISEFLESNGIYESVNDDEVMKFKRLLNSVKDNISQNETMLQNIRNQLYLTDEDPPQKIISELNRYIKCESDLQRLKNDYENLQNENDELSGKVEMLQFQVSELTNQNSETTDHFNSLSLKVKQLRNRISELESTNTHLLNEKTKLDMKTSSLDTQNQLLERQKNVVESSLAHSTQELTKANEDTQKMKLTIDDLTMRNKELAQKVDFTNSQNDELSNRSAKLSDSYKTLSNEYQTLSQSHDEIMNEVKEKRQTVASLTKSLNVATNQISDLKNKLNQLQIENNRLQVYESQSNHLSQENQTFQEEIDKKDLELTQLRLIKDEFSRKKEEYQKLQQSVDGIITAYQEEKEKNKILTRKAKEAEFLREKTIQFEQQISKLSTELATCQRLKKLVEQYEATINSLSTQSDNLQGQIEIISSNHADAQGRILSLSSEQTTLQRKYKDLKLLEKQEKAQLAKSRAEFSKTTNENLKLTNQLNLLQTENDTLKTSVKSLTTQNEYLTEISQKYDKLVQSTEMLTEKSNTLSEGLKTYEVQNKSLKKQIESQNMMISQLKGQIKDYENDKRGLSIELENRKTVFHTAKQIEKENASLKIDTQSKDSKIVELQTYQMQLSSQLETKNVIINNLTQQVTDLKATTTELNDQLVSIKDKLNQLKIQNNSLKSQVNTKSLIIQNYESKIDHNIHLSMNDTEKYKSLQIENLRLKETAKNNDSVYRQVEEFRNANQILTATVAKLEAKVEKLNQINASLTTQIDLKERLVENAERSLKEMKVVNANLSSSLDKNSLRISELEMQTTVASSELLSKSTIEKENFALKQKNREIESKNLKLKADVSQMKNQLSKLIHDNENLLKKIDNTTLKFEQIQTENRQLKSDLKLKMLPEKSDLIRQKDATINQLRSLVASQETSINELEKEANQVSEMKRKYDNGMLLKLMNQIESYLSEFPIDRDFSDSDQSLPSKLRNISSMIYKVKNLYEDQERSIERLTSMQKAQHDTILRMTGSRSPRSPK</sequence>
<feature type="coiled-coil region" evidence="1">
    <location>
        <begin position="1011"/>
        <end position="1073"/>
    </location>
</feature>
<feature type="compositionally biased region" description="Polar residues" evidence="2">
    <location>
        <begin position="1"/>
        <end position="22"/>
    </location>
</feature>
<protein>
    <submittedName>
        <fullName evidence="3">Uncharacterized protein</fullName>
    </submittedName>
</protein>
<feature type="coiled-coil region" evidence="1">
    <location>
        <begin position="25"/>
        <end position="100"/>
    </location>
</feature>
<dbReference type="OrthoDB" id="2427280at2759"/>
<accession>A0A1J4J4T9</accession>
<dbReference type="SUPFAM" id="SSF57997">
    <property type="entry name" value="Tropomyosin"/>
    <property type="match status" value="1"/>
</dbReference>
<keyword evidence="1" id="KW-0175">Coiled coil</keyword>
<comment type="caution">
    <text evidence="3">The sequence shown here is derived from an EMBL/GenBank/DDBJ whole genome shotgun (WGS) entry which is preliminary data.</text>
</comment>
<feature type="coiled-coil region" evidence="1">
    <location>
        <begin position="917"/>
        <end position="958"/>
    </location>
</feature>
<feature type="coiled-coil region" evidence="1">
    <location>
        <begin position="486"/>
        <end position="707"/>
    </location>
</feature>
<evidence type="ECO:0000313" key="4">
    <source>
        <dbReference type="Proteomes" id="UP000179807"/>
    </source>
</evidence>
<feature type="region of interest" description="Disordered" evidence="2">
    <location>
        <begin position="1"/>
        <end position="25"/>
    </location>
</feature>
<gene>
    <name evidence="3" type="ORF">TRFO_11966</name>
</gene>
<feature type="coiled-coil region" evidence="1">
    <location>
        <begin position="823"/>
        <end position="864"/>
    </location>
</feature>
<organism evidence="3 4">
    <name type="scientific">Tritrichomonas foetus</name>
    <dbReference type="NCBI Taxonomy" id="1144522"/>
    <lineage>
        <taxon>Eukaryota</taxon>
        <taxon>Metamonada</taxon>
        <taxon>Parabasalia</taxon>
        <taxon>Tritrichomonadida</taxon>
        <taxon>Tritrichomonadidae</taxon>
        <taxon>Tritrichomonas</taxon>
    </lineage>
</organism>
<evidence type="ECO:0000256" key="1">
    <source>
        <dbReference type="SAM" id="Coils"/>
    </source>
</evidence>
<feature type="coiled-coil region" evidence="1">
    <location>
        <begin position="321"/>
        <end position="436"/>
    </location>
</feature>
<feature type="coiled-coil region" evidence="1">
    <location>
        <begin position="209"/>
        <end position="240"/>
    </location>
</feature>
<name>A0A1J4J4T9_9EUKA</name>